<dbReference type="OrthoDB" id="2020634at2759"/>
<dbReference type="GO" id="GO:0030659">
    <property type="term" value="C:cytoplasmic vesicle membrane"/>
    <property type="evidence" value="ECO:0007669"/>
    <property type="project" value="UniProtKB-SubCell"/>
</dbReference>
<feature type="transmembrane region" description="Helical" evidence="20">
    <location>
        <begin position="571"/>
        <end position="592"/>
    </location>
</feature>
<keyword evidence="15" id="KW-0968">Cytoplasmic vesicle</keyword>
<comment type="function">
    <text evidence="20">Phospholipid scramblase involved in autophagy. Cycles between the preautophagosomal structure/phagophore assembly site (PAS) and the cytoplasmic vesicle pool and supplies membrane for the growing autophagosome. Lipid scramblase activity plays a key role in preautophagosomal structure/phagophore assembly by distributing the phospholipids that arrive through ATG2 from the cytoplasmic to the luminal leaflet of the bilayer, thereby driving autophagosomal membrane expansion.</text>
</comment>
<keyword evidence="10 20" id="KW-1133">Transmembrane helix</keyword>
<evidence type="ECO:0000256" key="20">
    <source>
        <dbReference type="RuleBase" id="RU364027"/>
    </source>
</evidence>
<evidence type="ECO:0000256" key="16">
    <source>
        <dbReference type="ARBA" id="ARBA00024479"/>
    </source>
</evidence>
<reference evidence="22 23" key="1">
    <citation type="journal article" date="2016" name="Proc. Natl. Acad. Sci. U.S.A.">
        <title>Comparative genomics of biotechnologically important yeasts.</title>
        <authorList>
            <person name="Riley R."/>
            <person name="Haridas S."/>
            <person name="Wolfe K.H."/>
            <person name="Lopes M.R."/>
            <person name="Hittinger C.T."/>
            <person name="Goeker M."/>
            <person name="Salamov A.A."/>
            <person name="Wisecaver J.H."/>
            <person name="Long T.M."/>
            <person name="Calvey C.H."/>
            <person name="Aerts A.L."/>
            <person name="Barry K.W."/>
            <person name="Choi C."/>
            <person name="Clum A."/>
            <person name="Coughlan A.Y."/>
            <person name="Deshpande S."/>
            <person name="Douglass A.P."/>
            <person name="Hanson S.J."/>
            <person name="Klenk H.-P."/>
            <person name="LaButti K.M."/>
            <person name="Lapidus A."/>
            <person name="Lindquist E.A."/>
            <person name="Lipzen A.M."/>
            <person name="Meier-Kolthoff J.P."/>
            <person name="Ohm R.A."/>
            <person name="Otillar R.P."/>
            <person name="Pangilinan J.L."/>
            <person name="Peng Y."/>
            <person name="Rokas A."/>
            <person name="Rosa C.A."/>
            <person name="Scheuner C."/>
            <person name="Sibirny A.A."/>
            <person name="Slot J.C."/>
            <person name="Stielow J.B."/>
            <person name="Sun H."/>
            <person name="Kurtzman C.P."/>
            <person name="Blackwell M."/>
            <person name="Grigoriev I.V."/>
            <person name="Jeffries T.W."/>
        </authorList>
    </citation>
    <scope>NUCLEOTIDE SEQUENCE [LARGE SCALE GENOMIC DNA]</scope>
    <source>
        <strain evidence="22 23">NRRL Y-2026</strain>
    </source>
</reference>
<evidence type="ECO:0000256" key="13">
    <source>
        <dbReference type="ARBA" id="ARBA00023055"/>
    </source>
</evidence>
<evidence type="ECO:0000256" key="12">
    <source>
        <dbReference type="ARBA" id="ARBA00023034"/>
    </source>
</evidence>
<evidence type="ECO:0000256" key="18">
    <source>
        <dbReference type="ARBA" id="ARBA00024621"/>
    </source>
</evidence>
<comment type="catalytic activity">
    <reaction evidence="16">
        <text>a 1,2-diacyl-sn-glycero-3-phospho-L-serine(in) = a 1,2-diacyl-sn-glycero-3-phospho-L-serine(out)</text>
        <dbReference type="Rhea" id="RHEA:38663"/>
        <dbReference type="ChEBI" id="CHEBI:57262"/>
    </reaction>
</comment>
<keyword evidence="12" id="KW-0333">Golgi apparatus</keyword>
<keyword evidence="14 20" id="KW-0472">Membrane</keyword>
<evidence type="ECO:0000256" key="7">
    <source>
        <dbReference type="ARBA" id="ARBA00022448"/>
    </source>
</evidence>
<dbReference type="Proteomes" id="UP000094455">
    <property type="component" value="Unassembled WGS sequence"/>
</dbReference>
<dbReference type="GO" id="GO:0034045">
    <property type="term" value="C:phagophore assembly site membrane"/>
    <property type="evidence" value="ECO:0007669"/>
    <property type="project" value="UniProtKB-SubCell"/>
</dbReference>
<keyword evidence="8" id="KW-0597">Phosphoprotein</keyword>
<dbReference type="GO" id="GO:0005789">
    <property type="term" value="C:endoplasmic reticulum membrane"/>
    <property type="evidence" value="ECO:0007669"/>
    <property type="project" value="UniProtKB-SubCell"/>
</dbReference>
<evidence type="ECO:0000256" key="14">
    <source>
        <dbReference type="ARBA" id="ARBA00023136"/>
    </source>
</evidence>
<comment type="catalytic activity">
    <reaction evidence="19">
        <text>a 1,2-diacyl-sn-glycero-3-phosphocholine(in) = a 1,2-diacyl-sn-glycero-3-phosphocholine(out)</text>
        <dbReference type="Rhea" id="RHEA:38571"/>
        <dbReference type="ChEBI" id="CHEBI:57643"/>
    </reaction>
</comment>
<comment type="caution">
    <text evidence="20">Lacks conserved residue(s) required for the propagation of feature annotation.</text>
</comment>
<sequence>MSDINEFNKHTFLSRVLGNSSLNSGSTANPISQTADRSSSDKANGASNRNPDGAPFLDDDDMEVQFSNNYAYLDKNNEKIKNMLMSEVSLKNEANDGMNGSSNNSSRKKSRKNPNSKRKLRSNISINFNSESESSDDNSDEESENAESELAADSSFRPNQHKTVPNAGLTDNPIISGQIGTDSEYKIATKGLSDSAKNQIREELELELELGNDDIPESLLFENTNNTSHGNENNSANIFSKIEQSLIFQVKEAEKTFGPALNTVGKKARQIAHKTMETSVLQPPPPAFLSNRPTDNSNPINIGATQRQIFNARKLPPKERALWMWANVTNLDIFLNDVYDYYMRNGWNCIALSKICDLLIIVFVLWLTSFMGNCIDYKKLLNENVSKLSQVYDGQCYAKIPFSQRCLHFILLVLLVLRVKNCYKELLDLKEIKLFYNHLLAIDDSELQTISWPQIVKKIMILKNQNTNAIINDGNNNDLKSKLKLNAHDIANRLMRKENYMIAIFNKNILSKALTIPVVNTYFLTKTLEWNLKLCIFDFLFNDQGQLKRKVVSQHHRLSLITNLRKRFRMAGLLSIFLTPFLVIYFILYYFLKLFYDFKTNPGLLNARGYSPYAKWRMREYNELPHLFDQRLNLSIESADNYLNQFPKELSNIILKFISYITGSIVTILAILTIIDHENFLNFELTEGRTVLFYMSTLGALFTICKNSISDNNNRYLFDPEASLKKVSQFTHYLPNSWESRYHTLDVKNQFCDLYNLKLILIFKELCSLILLPYILYVSLPNSCDKIVDFFRDFSVHVDGIGYVCSFAMFKLEDNKDHTQSTHYTDHDEPVDDKDDKMMKSYLYFVDSYGGNGINRNNRSNGGNSPSGRNAQPISKKNTRVQNGLLRSAILNNQNSNTGNGGISKNGKLVNNDLPVYQEQMEETNAGLFNPNARNYIDDLSNSMILGESFQLGYGRSNNLDSSNGSGLNKYGGANTVTDDNDDDNGNSGSGGVLGLLNQVYQHKKRVN</sequence>
<evidence type="ECO:0000256" key="19">
    <source>
        <dbReference type="ARBA" id="ARBA00024631"/>
    </source>
</evidence>
<evidence type="ECO:0000256" key="3">
    <source>
        <dbReference type="ARBA" id="ARBA00004511"/>
    </source>
</evidence>
<evidence type="ECO:0000256" key="2">
    <source>
        <dbReference type="ARBA" id="ARBA00004477"/>
    </source>
</evidence>
<comment type="catalytic activity">
    <reaction evidence="17">
        <text>a 1,2-diacyl-sn-glycero-3-phosphoethanolamine(in) = a 1,2-diacyl-sn-glycero-3-phosphoethanolamine(out)</text>
        <dbReference type="Rhea" id="RHEA:38895"/>
        <dbReference type="ChEBI" id="CHEBI:64612"/>
    </reaction>
</comment>
<evidence type="ECO:0000256" key="9">
    <source>
        <dbReference type="ARBA" id="ARBA00022692"/>
    </source>
</evidence>
<dbReference type="GeneID" id="30177141"/>
<name>A0A1E3NSU1_9ASCO</name>
<evidence type="ECO:0000313" key="22">
    <source>
        <dbReference type="EMBL" id="ODQ49114.1"/>
    </source>
</evidence>
<feature type="region of interest" description="Disordered" evidence="21">
    <location>
        <begin position="965"/>
        <end position="995"/>
    </location>
</feature>
<organism evidence="22 23">
    <name type="scientific">Pichia membranifaciens NRRL Y-2026</name>
    <dbReference type="NCBI Taxonomy" id="763406"/>
    <lineage>
        <taxon>Eukaryota</taxon>
        <taxon>Fungi</taxon>
        <taxon>Dikarya</taxon>
        <taxon>Ascomycota</taxon>
        <taxon>Saccharomycotina</taxon>
        <taxon>Pichiomycetes</taxon>
        <taxon>Pichiales</taxon>
        <taxon>Pichiaceae</taxon>
        <taxon>Pichia</taxon>
    </lineage>
</organism>
<keyword evidence="11 20" id="KW-0072">Autophagy</keyword>
<gene>
    <name evidence="22" type="ORF">PICMEDRAFT_14603</name>
</gene>
<dbReference type="RefSeq" id="XP_019020227.1">
    <property type="nucleotide sequence ID" value="XM_019160454.1"/>
</dbReference>
<evidence type="ECO:0000256" key="4">
    <source>
        <dbReference type="ARBA" id="ARBA00004653"/>
    </source>
</evidence>
<feature type="region of interest" description="Disordered" evidence="21">
    <location>
        <begin position="92"/>
        <end position="175"/>
    </location>
</feature>
<feature type="region of interest" description="Disordered" evidence="21">
    <location>
        <begin position="853"/>
        <end position="876"/>
    </location>
</feature>
<feature type="transmembrane region" description="Helical" evidence="20">
    <location>
        <begin position="759"/>
        <end position="780"/>
    </location>
</feature>
<dbReference type="EMBL" id="KV454001">
    <property type="protein sequence ID" value="ODQ49114.1"/>
    <property type="molecule type" value="Genomic_DNA"/>
</dbReference>
<evidence type="ECO:0000256" key="15">
    <source>
        <dbReference type="ARBA" id="ARBA00023329"/>
    </source>
</evidence>
<evidence type="ECO:0000256" key="8">
    <source>
        <dbReference type="ARBA" id="ARBA00022553"/>
    </source>
</evidence>
<feature type="compositionally biased region" description="Acidic residues" evidence="21">
    <location>
        <begin position="133"/>
        <end position="147"/>
    </location>
</feature>
<dbReference type="GO" id="GO:0034497">
    <property type="term" value="P:protein localization to phagophore assembly site"/>
    <property type="evidence" value="ECO:0007669"/>
    <property type="project" value="TreeGrafter"/>
</dbReference>
<evidence type="ECO:0000256" key="10">
    <source>
        <dbReference type="ARBA" id="ARBA00022989"/>
    </source>
</evidence>
<feature type="compositionally biased region" description="Low complexity" evidence="21">
    <location>
        <begin position="122"/>
        <end position="132"/>
    </location>
</feature>
<protein>
    <recommendedName>
        <fullName evidence="6 20">Autophagy-related protein 9</fullName>
    </recommendedName>
</protein>
<feature type="compositionally biased region" description="Low complexity" evidence="21">
    <location>
        <begin position="854"/>
        <end position="870"/>
    </location>
</feature>
<keyword evidence="13 20" id="KW-0445">Lipid transport</keyword>
<feature type="transmembrane region" description="Helical" evidence="20">
    <location>
        <begin position="653"/>
        <end position="675"/>
    </location>
</feature>
<keyword evidence="9 20" id="KW-0812">Transmembrane</keyword>
<dbReference type="GO" id="GO:0006869">
    <property type="term" value="P:lipid transport"/>
    <property type="evidence" value="ECO:0007669"/>
    <property type="project" value="UniProtKB-KW"/>
</dbReference>
<dbReference type="Pfam" id="PF04109">
    <property type="entry name" value="ATG9"/>
    <property type="match status" value="1"/>
</dbReference>
<keyword evidence="23" id="KW-1185">Reference proteome</keyword>
<evidence type="ECO:0000256" key="5">
    <source>
        <dbReference type="ARBA" id="ARBA00006185"/>
    </source>
</evidence>
<dbReference type="AlphaFoldDB" id="A0A1E3NSU1"/>
<dbReference type="PANTHER" id="PTHR13038">
    <property type="entry name" value="APG9 AUTOPHAGY 9"/>
    <property type="match status" value="1"/>
</dbReference>
<evidence type="ECO:0000313" key="23">
    <source>
        <dbReference type="Proteomes" id="UP000094455"/>
    </source>
</evidence>
<dbReference type="GO" id="GO:0061709">
    <property type="term" value="P:reticulophagy"/>
    <property type="evidence" value="ECO:0007669"/>
    <property type="project" value="TreeGrafter"/>
</dbReference>
<dbReference type="InterPro" id="IPR007241">
    <property type="entry name" value="Autophagy-rel_prot_9"/>
</dbReference>
<keyword evidence="7 20" id="KW-0813">Transport</keyword>
<feature type="region of interest" description="Disordered" evidence="21">
    <location>
        <begin position="18"/>
        <end position="60"/>
    </location>
</feature>
<dbReference type="STRING" id="763406.A0A1E3NSU1"/>
<evidence type="ECO:0000256" key="21">
    <source>
        <dbReference type="SAM" id="MobiDB-lite"/>
    </source>
</evidence>
<evidence type="ECO:0000256" key="11">
    <source>
        <dbReference type="ARBA" id="ARBA00023006"/>
    </source>
</evidence>
<evidence type="ECO:0000256" key="6">
    <source>
        <dbReference type="ARBA" id="ARBA00018074"/>
    </source>
</evidence>
<comment type="catalytic activity">
    <reaction evidence="18">
        <text>a 1,2-diacyl-sn-glycero-3-phospho-(1D-myo-inositol-3-phosphate)(in) = a 1,2-diacyl-sn-glycero-3-phospho-(1D-myo-inositol-3-phosphate)(out)</text>
        <dbReference type="Rhea" id="RHEA:67920"/>
        <dbReference type="ChEBI" id="CHEBI:58088"/>
    </reaction>
</comment>
<dbReference type="GO" id="GO:0000422">
    <property type="term" value="P:autophagy of mitochondrion"/>
    <property type="evidence" value="ECO:0007669"/>
    <property type="project" value="TreeGrafter"/>
</dbReference>
<feature type="compositionally biased region" description="Basic residues" evidence="21">
    <location>
        <begin position="106"/>
        <end position="121"/>
    </location>
</feature>
<comment type="similarity">
    <text evidence="5 20">Belongs to the ATG9 family.</text>
</comment>
<evidence type="ECO:0000256" key="17">
    <source>
        <dbReference type="ARBA" id="ARBA00024615"/>
    </source>
</evidence>
<accession>A0A1E3NSU1</accession>
<dbReference type="GO" id="GO:0005776">
    <property type="term" value="C:autophagosome"/>
    <property type="evidence" value="ECO:0007669"/>
    <property type="project" value="TreeGrafter"/>
</dbReference>
<proteinExistence type="inferred from homology"/>
<feature type="compositionally biased region" description="Polar residues" evidence="21">
    <location>
        <begin position="18"/>
        <end position="50"/>
    </location>
</feature>
<dbReference type="PANTHER" id="PTHR13038:SF10">
    <property type="entry name" value="AUTOPHAGY-RELATED PROTEIN 9"/>
    <property type="match status" value="1"/>
</dbReference>
<comment type="subcellular location">
    <subcellularLocation>
        <location evidence="1">Cytoplasmic vesicle membrane</location>
        <topology evidence="1">Multi-pass membrane protein</topology>
    </subcellularLocation>
    <subcellularLocation>
        <location evidence="2">Endoplasmic reticulum membrane</location>
        <topology evidence="2">Multi-pass membrane protein</topology>
    </subcellularLocation>
    <subcellularLocation>
        <location evidence="4">Golgi apparatus membrane</location>
        <topology evidence="4">Multi-pass membrane protein</topology>
    </subcellularLocation>
    <subcellularLocation>
        <location evidence="3 20">Preautophagosomal structure membrane</location>
        <topology evidence="3 20">Multi-pass membrane protein</topology>
    </subcellularLocation>
</comment>
<dbReference type="GO" id="GO:0034727">
    <property type="term" value="P:piecemeal microautophagy of the nucleus"/>
    <property type="evidence" value="ECO:0007669"/>
    <property type="project" value="TreeGrafter"/>
</dbReference>
<dbReference type="GO" id="GO:0000139">
    <property type="term" value="C:Golgi membrane"/>
    <property type="evidence" value="ECO:0007669"/>
    <property type="project" value="UniProtKB-SubCell"/>
</dbReference>
<evidence type="ECO:0000256" key="1">
    <source>
        <dbReference type="ARBA" id="ARBA00004439"/>
    </source>
</evidence>